<dbReference type="Gene3D" id="3.40.50.620">
    <property type="entry name" value="HUPs"/>
    <property type="match status" value="1"/>
</dbReference>
<dbReference type="EMBL" id="DTGT01000153">
    <property type="protein sequence ID" value="HGH60613.1"/>
    <property type="molecule type" value="Genomic_DNA"/>
</dbReference>
<comment type="caution">
    <text evidence="3">The sequence shown here is derived from an EMBL/GenBank/DDBJ whole genome shotgun (WGS) entry which is preliminary data.</text>
</comment>
<evidence type="ECO:0000256" key="1">
    <source>
        <dbReference type="ARBA" id="ARBA00022982"/>
    </source>
</evidence>
<evidence type="ECO:0000259" key="2">
    <source>
        <dbReference type="SMART" id="SM00893"/>
    </source>
</evidence>
<dbReference type="InterPro" id="IPR014729">
    <property type="entry name" value="Rossmann-like_a/b/a_fold"/>
</dbReference>
<name>A0A7C4EUF4_9BACT</name>
<dbReference type="InterPro" id="IPR014730">
    <property type="entry name" value="ETF_a/b_N"/>
</dbReference>
<evidence type="ECO:0000313" key="3">
    <source>
        <dbReference type="EMBL" id="HGH60613.1"/>
    </source>
</evidence>
<dbReference type="PANTHER" id="PTHR21294">
    <property type="entry name" value="ELECTRON TRANSFER FLAVOPROTEIN BETA-SUBUNIT"/>
    <property type="match status" value="1"/>
</dbReference>
<keyword evidence="1" id="KW-0249">Electron transport</keyword>
<dbReference type="InterPro" id="IPR033948">
    <property type="entry name" value="ETF_beta_N"/>
</dbReference>
<protein>
    <submittedName>
        <fullName evidence="3">Electron transfer flavoprotein subunit beta/FixA family protein</fullName>
    </submittedName>
</protein>
<proteinExistence type="predicted"/>
<dbReference type="SMART" id="SM00893">
    <property type="entry name" value="ETF"/>
    <property type="match status" value="1"/>
</dbReference>
<dbReference type="Pfam" id="PF01012">
    <property type="entry name" value="ETF"/>
    <property type="match status" value="1"/>
</dbReference>
<sequence>MNIIVCIKWTPDTSEADLVIESSGKDIKKDSLDYDINDWDRFAIEEAVQIKEREGGTVTVVSVAPEESEEMLRESLARGADEAFQIWDDAMEGSDGYAVASTLAQFIKERPFDLILTGTLADDDGGGQVGGMLAAMLGIPSSALVSKIEVKNGTVKFNRELEGGLSESMEMDLPALLAVATGLNEPRFVSIRAVRKVASIEIPRLGAQDIGIDQASIGAAGARTVIENISLPPEGEGAEIIKGSPDEVAARLVEILKEKGGIA</sequence>
<dbReference type="InterPro" id="IPR012255">
    <property type="entry name" value="ETF_b"/>
</dbReference>
<keyword evidence="1" id="KW-0813">Transport</keyword>
<dbReference type="GO" id="GO:0009055">
    <property type="term" value="F:electron transfer activity"/>
    <property type="evidence" value="ECO:0007669"/>
    <property type="project" value="InterPro"/>
</dbReference>
<dbReference type="PIRSF" id="PIRSF000090">
    <property type="entry name" value="Beta-ETF"/>
    <property type="match status" value="1"/>
</dbReference>
<dbReference type="SUPFAM" id="SSF52402">
    <property type="entry name" value="Adenine nucleotide alpha hydrolases-like"/>
    <property type="match status" value="1"/>
</dbReference>
<gene>
    <name evidence="3" type="ORF">ENV54_04860</name>
</gene>
<feature type="domain" description="Electron transfer flavoprotein alpha/beta-subunit N-terminal" evidence="2">
    <location>
        <begin position="24"/>
        <end position="214"/>
    </location>
</feature>
<dbReference type="AlphaFoldDB" id="A0A7C4EUF4"/>
<reference evidence="3" key="1">
    <citation type="journal article" date="2020" name="mSystems">
        <title>Genome- and Community-Level Interaction Insights into Carbon Utilization and Element Cycling Functions of Hydrothermarchaeota in Hydrothermal Sediment.</title>
        <authorList>
            <person name="Zhou Z."/>
            <person name="Liu Y."/>
            <person name="Xu W."/>
            <person name="Pan J."/>
            <person name="Luo Z.H."/>
            <person name="Li M."/>
        </authorList>
    </citation>
    <scope>NUCLEOTIDE SEQUENCE [LARGE SCALE GENOMIC DNA]</scope>
    <source>
        <strain evidence="3">SpSt-769</strain>
    </source>
</reference>
<organism evidence="3">
    <name type="scientific">Desulfomonile tiedjei</name>
    <dbReference type="NCBI Taxonomy" id="2358"/>
    <lineage>
        <taxon>Bacteria</taxon>
        <taxon>Pseudomonadati</taxon>
        <taxon>Thermodesulfobacteriota</taxon>
        <taxon>Desulfomonilia</taxon>
        <taxon>Desulfomonilales</taxon>
        <taxon>Desulfomonilaceae</taxon>
        <taxon>Desulfomonile</taxon>
    </lineage>
</organism>
<accession>A0A7C4EUF4</accession>
<dbReference type="CDD" id="cd01714">
    <property type="entry name" value="ETF_beta"/>
    <property type="match status" value="1"/>
</dbReference>